<proteinExistence type="predicted"/>
<reference evidence="1 2" key="1">
    <citation type="submission" date="2019-05" db="EMBL/GenBank/DDBJ databases">
        <title>Another draft genome of Portunus trituberculatus and its Hox gene families provides insights of decapod evolution.</title>
        <authorList>
            <person name="Jeong J.-H."/>
            <person name="Song I."/>
            <person name="Kim S."/>
            <person name="Choi T."/>
            <person name="Kim D."/>
            <person name="Ryu S."/>
            <person name="Kim W."/>
        </authorList>
    </citation>
    <scope>NUCLEOTIDE SEQUENCE [LARGE SCALE GENOMIC DNA]</scope>
    <source>
        <tissue evidence="1">Muscle</tissue>
    </source>
</reference>
<sequence>MRALGSEGSPSARVRILSTVRVLTSASLTPSDSRIAALFRLSASTCICMASCTRGGSRMSPGEIQQHLLD</sequence>
<organism evidence="1 2">
    <name type="scientific">Portunus trituberculatus</name>
    <name type="common">Swimming crab</name>
    <name type="synonym">Neptunus trituberculatus</name>
    <dbReference type="NCBI Taxonomy" id="210409"/>
    <lineage>
        <taxon>Eukaryota</taxon>
        <taxon>Metazoa</taxon>
        <taxon>Ecdysozoa</taxon>
        <taxon>Arthropoda</taxon>
        <taxon>Crustacea</taxon>
        <taxon>Multicrustacea</taxon>
        <taxon>Malacostraca</taxon>
        <taxon>Eumalacostraca</taxon>
        <taxon>Eucarida</taxon>
        <taxon>Decapoda</taxon>
        <taxon>Pleocyemata</taxon>
        <taxon>Brachyura</taxon>
        <taxon>Eubrachyura</taxon>
        <taxon>Portunoidea</taxon>
        <taxon>Portunidae</taxon>
        <taxon>Portuninae</taxon>
        <taxon>Portunus</taxon>
    </lineage>
</organism>
<dbReference type="AlphaFoldDB" id="A0A5B7CKX4"/>
<name>A0A5B7CKX4_PORTR</name>
<gene>
    <name evidence="1" type="ORF">E2C01_000801</name>
</gene>
<evidence type="ECO:0000313" key="1">
    <source>
        <dbReference type="EMBL" id="MPC08223.1"/>
    </source>
</evidence>
<protein>
    <submittedName>
        <fullName evidence="1">Uncharacterized protein</fullName>
    </submittedName>
</protein>
<keyword evidence="2" id="KW-1185">Reference proteome</keyword>
<accession>A0A5B7CKX4</accession>
<evidence type="ECO:0000313" key="2">
    <source>
        <dbReference type="Proteomes" id="UP000324222"/>
    </source>
</evidence>
<comment type="caution">
    <text evidence="1">The sequence shown here is derived from an EMBL/GenBank/DDBJ whole genome shotgun (WGS) entry which is preliminary data.</text>
</comment>
<dbReference type="EMBL" id="VSRR010000022">
    <property type="protein sequence ID" value="MPC08223.1"/>
    <property type="molecule type" value="Genomic_DNA"/>
</dbReference>
<dbReference type="Proteomes" id="UP000324222">
    <property type="component" value="Unassembled WGS sequence"/>
</dbReference>